<dbReference type="InterPro" id="IPR000219">
    <property type="entry name" value="DH_dom"/>
</dbReference>
<reference evidence="4" key="1">
    <citation type="submission" date="2016-10" db="EMBL/GenBank/DDBJ databases">
        <authorList>
            <person name="Benchimol M."/>
            <person name="Almeida L.G."/>
            <person name="Vasconcelos A.T."/>
            <person name="Perreira-Neves A."/>
            <person name="Rosa I.A."/>
            <person name="Tasca T."/>
            <person name="Bogo M.R."/>
            <person name="de Souza W."/>
        </authorList>
    </citation>
    <scope>NUCLEOTIDE SEQUENCE [LARGE SCALE GENOMIC DNA]</scope>
    <source>
        <strain evidence="4">K</strain>
    </source>
</reference>
<sequence length="844" mass="98631">MADKFPLIEINFVPENSTFRVPAIDIVGHSTTRIIEYTKEQKKYQGELFLEIVSFTGSTISVPDKILPCQLCPELCFLPSFQQNPSFYIRVSQINPNGMIFVCIPVVSIHGELLYKTKFYFPFKDFNIRNLIHYLRRIHQCEKNMFCAYSRFGETYEEPKDRKHFFNDFLIGHFFISFFPSSSIKKLIIIRTKATEEFKTTEINYYNTLSGFETNVGSILQKTNFLSQSEKDSLLKAANIITNLHREICDDLRHMEIDFMTPIGKWFSKYIPFLKVYHQYVSLYNMIIGKITNAMSSKEYAKIFQEFVNSEYAHGLLFDSILIIPVQRGPRYMILLKEITKNTPEKHPDRENLVEAMQLTKITLDSLETDISKSISRQELLKLEKKFDKKVKLIQPNRILIGQFEASSVIKSNLERMLIIIFSDECWICQNYTLKERVNYNNYEMCKYSERSVFIRNDESLAKIYSFETVDKRDECLKCFRNLSINYQKGMRDQIKLSSQEIKPSKKIELEGHSMVYVKEFLWMFGGKDMQGNVKSELRKISVKTGKVFVRDHDEESDPQVRYDSCMIYLSVSNTLCIFGGRNNSQSFNDMWLFYIDSNEWKKISPKNNDKNSHEKDDENIPPPGHGYSMSQINEDIIFITGGIDEYHSYKFYFKEMKWERTKLKKGLKIKSLNFHSFLPIPKISNGGLIIGGQSKKAGKVTINDYMFFIKNFGEICDVVKHRRISPASRVHHSCVRVNDYALVFGGTDETITFCFDLNDMTWLVPQFEGAPILASSKFAIAQNDKTIWIHGGLDDDSKIISNLYMIDLQFQKNEFILDKINFERDQFVYNMLQNPKSMRDNAF</sequence>
<comment type="caution">
    <text evidence="4">The sequence shown here is derived from an EMBL/GenBank/DDBJ whole genome shotgun (WGS) entry which is preliminary data.</text>
</comment>
<dbReference type="AlphaFoldDB" id="A0A1J4KEL0"/>
<dbReference type="Gene3D" id="2.120.10.80">
    <property type="entry name" value="Kelch-type beta propeller"/>
    <property type="match status" value="2"/>
</dbReference>
<dbReference type="SUPFAM" id="SSF50965">
    <property type="entry name" value="Galactose oxidase, central domain"/>
    <property type="match status" value="1"/>
</dbReference>
<evidence type="ECO:0000313" key="5">
    <source>
        <dbReference type="Proteomes" id="UP000179807"/>
    </source>
</evidence>
<dbReference type="InterPro" id="IPR011043">
    <property type="entry name" value="Gal_Oxase/kelch_b-propeller"/>
</dbReference>
<dbReference type="GO" id="GO:0005085">
    <property type="term" value="F:guanyl-nucleotide exchange factor activity"/>
    <property type="evidence" value="ECO:0007669"/>
    <property type="project" value="InterPro"/>
</dbReference>
<dbReference type="GO" id="GO:0005737">
    <property type="term" value="C:cytoplasm"/>
    <property type="evidence" value="ECO:0007669"/>
    <property type="project" value="TreeGrafter"/>
</dbReference>
<dbReference type="InterPro" id="IPR015915">
    <property type="entry name" value="Kelch-typ_b-propeller"/>
</dbReference>
<dbReference type="PANTHER" id="PTHR12673">
    <property type="entry name" value="FACIOGENITAL DYSPLASIA PROTEIN"/>
    <property type="match status" value="1"/>
</dbReference>
<dbReference type="InterPro" id="IPR051092">
    <property type="entry name" value="FYVE_RhoGEF_PH"/>
</dbReference>
<dbReference type="GeneID" id="94836679"/>
<keyword evidence="2" id="KW-0677">Repeat</keyword>
<evidence type="ECO:0000313" key="4">
    <source>
        <dbReference type="EMBL" id="OHT09635.1"/>
    </source>
</evidence>
<dbReference type="SMART" id="SM00325">
    <property type="entry name" value="RhoGEF"/>
    <property type="match status" value="1"/>
</dbReference>
<dbReference type="Gene3D" id="1.20.900.10">
    <property type="entry name" value="Dbl homology (DH) domain"/>
    <property type="match status" value="1"/>
</dbReference>
<evidence type="ECO:0000256" key="2">
    <source>
        <dbReference type="ARBA" id="ARBA00022737"/>
    </source>
</evidence>
<dbReference type="Proteomes" id="UP000179807">
    <property type="component" value="Unassembled WGS sequence"/>
</dbReference>
<dbReference type="InterPro" id="IPR035899">
    <property type="entry name" value="DBL_dom_sf"/>
</dbReference>
<keyword evidence="1" id="KW-0880">Kelch repeat</keyword>
<dbReference type="EMBL" id="MLAK01000634">
    <property type="protein sequence ID" value="OHT09635.1"/>
    <property type="molecule type" value="Genomic_DNA"/>
</dbReference>
<dbReference type="Pfam" id="PF00621">
    <property type="entry name" value="RhoGEF"/>
    <property type="match status" value="1"/>
</dbReference>
<keyword evidence="5" id="KW-1185">Reference proteome</keyword>
<evidence type="ECO:0000256" key="1">
    <source>
        <dbReference type="ARBA" id="ARBA00022441"/>
    </source>
</evidence>
<dbReference type="OrthoDB" id="1716625at2759"/>
<dbReference type="SUPFAM" id="SSF117281">
    <property type="entry name" value="Kelch motif"/>
    <property type="match status" value="1"/>
</dbReference>
<accession>A0A1J4KEL0</accession>
<proteinExistence type="predicted"/>
<dbReference type="SUPFAM" id="SSF48065">
    <property type="entry name" value="DBL homology domain (DH-domain)"/>
    <property type="match status" value="1"/>
</dbReference>
<gene>
    <name evidence="4" type="ORF">TRFO_21446</name>
</gene>
<name>A0A1J4KEL0_9EUKA</name>
<feature type="domain" description="DH" evidence="3">
    <location>
        <begin position="190"/>
        <end position="370"/>
    </location>
</feature>
<dbReference type="PROSITE" id="PS50010">
    <property type="entry name" value="DH_2"/>
    <property type="match status" value="1"/>
</dbReference>
<dbReference type="PANTHER" id="PTHR12673:SF159">
    <property type="entry name" value="LD03170P"/>
    <property type="match status" value="1"/>
</dbReference>
<dbReference type="RefSeq" id="XP_068362771.1">
    <property type="nucleotide sequence ID" value="XM_068501975.1"/>
</dbReference>
<dbReference type="VEuPathDB" id="TrichDB:TRFO_21446"/>
<dbReference type="InterPro" id="IPR056737">
    <property type="entry name" value="Beta-prop_ATRN-MKLN-like"/>
</dbReference>
<dbReference type="Pfam" id="PF24981">
    <property type="entry name" value="Beta-prop_ATRN-LZTR1"/>
    <property type="match status" value="1"/>
</dbReference>
<organism evidence="4 5">
    <name type="scientific">Tritrichomonas foetus</name>
    <dbReference type="NCBI Taxonomy" id="1144522"/>
    <lineage>
        <taxon>Eukaryota</taxon>
        <taxon>Metamonada</taxon>
        <taxon>Parabasalia</taxon>
        <taxon>Tritrichomonadida</taxon>
        <taxon>Tritrichomonadidae</taxon>
        <taxon>Tritrichomonas</taxon>
    </lineage>
</organism>
<evidence type="ECO:0000259" key="3">
    <source>
        <dbReference type="PROSITE" id="PS50010"/>
    </source>
</evidence>
<protein>
    <recommendedName>
        <fullName evidence="3">DH domain-containing protein</fullName>
    </recommendedName>
</protein>